<feature type="domain" description="G-protein coupled receptors family 1 profile" evidence="11">
    <location>
        <begin position="70"/>
        <end position="342"/>
    </location>
</feature>
<dbReference type="AlphaFoldDB" id="A0A0K0PUK6"/>
<feature type="transmembrane region" description="Helical" evidence="10">
    <location>
        <begin position="131"/>
        <end position="158"/>
    </location>
</feature>
<evidence type="ECO:0000256" key="2">
    <source>
        <dbReference type="ARBA" id="ARBA00010663"/>
    </source>
</evidence>
<dbReference type="InterPro" id="IPR000276">
    <property type="entry name" value="GPCR_Rhodpsn"/>
</dbReference>
<dbReference type="PANTHER" id="PTHR45695:SF28">
    <property type="entry name" value="G-PROTEIN COUPLED RECEPTORS FAMILY 1 PROFILE DOMAIN-CONTAINING PROTEIN"/>
    <property type="match status" value="1"/>
</dbReference>
<dbReference type="EMBL" id="KP294011">
    <property type="protein sequence ID" value="AKQ63065.1"/>
    <property type="molecule type" value="mRNA"/>
</dbReference>
<dbReference type="GO" id="GO:0004983">
    <property type="term" value="F:neuropeptide Y receptor activity"/>
    <property type="evidence" value="ECO:0007669"/>
    <property type="project" value="InterPro"/>
</dbReference>
<feature type="transmembrane region" description="Helical" evidence="10">
    <location>
        <begin position="325"/>
        <end position="345"/>
    </location>
</feature>
<dbReference type="CDD" id="cd14993">
    <property type="entry name" value="7tmA_CCKR-like"/>
    <property type="match status" value="1"/>
</dbReference>
<dbReference type="PANTHER" id="PTHR45695">
    <property type="entry name" value="LEUCOKININ RECEPTOR-RELATED"/>
    <property type="match status" value="1"/>
</dbReference>
<sequence length="405" mass="46392">MENTSGVPLGLFGGHFDDEHDPHGMDEVNYMDAAMNMSGIPYPPIIPKPTWEILLKSLFSALIIIAAILGNTLVIYIVWRNKRMRTTTNYFLVNLAVSDLMVTLSCTWVHLVDDLTEGWVLGAFFCKFNSFAQVLSLVSSIMTLTLISCDRFFGIVFAMKAHMTERRSPIFIMIVWILAVGISSPLLVYREQRSRHWLNHTEIWCDDTWPEKTTFGPEGAIKTFPSRTAYYTFISLVLYFFPILVMSIAYSFIIWKLWSSHMPGERIESEVRSQDRIKKRVIIMLVIILSVFALCWLPFQIAILYNEHRSNKTISLPLWYGNFNYFANYIAYANSAFNPVIYTGFNENFKRGFKSLFGCKKPAKKYNAISGMTRDTSFGNLQSVTATGATKVTEHTRVKNLINDK</sequence>
<dbReference type="InterPro" id="IPR000611">
    <property type="entry name" value="NPY_rcpt"/>
</dbReference>
<name>A0A0K0PUK6_PLADU</name>
<dbReference type="Gene3D" id="1.20.1070.10">
    <property type="entry name" value="Rhodopsin 7-helix transmembrane proteins"/>
    <property type="match status" value="1"/>
</dbReference>
<evidence type="ECO:0000256" key="8">
    <source>
        <dbReference type="ARBA" id="ARBA00023224"/>
    </source>
</evidence>
<dbReference type="PRINTS" id="PR00237">
    <property type="entry name" value="GPCRRHODOPSN"/>
</dbReference>
<keyword evidence="3 9" id="KW-0812">Transmembrane</keyword>
<evidence type="ECO:0000256" key="6">
    <source>
        <dbReference type="ARBA" id="ARBA00023136"/>
    </source>
</evidence>
<comment type="subcellular location">
    <subcellularLocation>
        <location evidence="1">Membrane</location>
        <topology evidence="1">Multi-pass membrane protein</topology>
    </subcellularLocation>
</comment>
<dbReference type="FunFam" id="1.20.1070.10:FF:000291">
    <property type="entry name" value="Predicted protein"/>
    <property type="match status" value="1"/>
</dbReference>
<keyword evidence="7 9" id="KW-0675">Receptor</keyword>
<feature type="transmembrane region" description="Helical" evidence="10">
    <location>
        <begin position="58"/>
        <end position="79"/>
    </location>
</feature>
<feature type="transmembrane region" description="Helical" evidence="10">
    <location>
        <begin position="229"/>
        <end position="253"/>
    </location>
</feature>
<keyword evidence="5 9" id="KW-0297">G-protein coupled receptor</keyword>
<feature type="transmembrane region" description="Helical" evidence="10">
    <location>
        <begin position="281"/>
        <end position="305"/>
    </location>
</feature>
<proteinExistence type="evidence at transcript level"/>
<evidence type="ECO:0000313" key="12">
    <source>
        <dbReference type="EMBL" id="AKQ63065.1"/>
    </source>
</evidence>
<feature type="transmembrane region" description="Helical" evidence="10">
    <location>
        <begin position="170"/>
        <end position="189"/>
    </location>
</feature>
<evidence type="ECO:0000256" key="9">
    <source>
        <dbReference type="RuleBase" id="RU000688"/>
    </source>
</evidence>
<organism evidence="12">
    <name type="scientific">Platynereis dumerilii</name>
    <name type="common">Dumeril's clam worm</name>
    <dbReference type="NCBI Taxonomy" id="6359"/>
    <lineage>
        <taxon>Eukaryota</taxon>
        <taxon>Metazoa</taxon>
        <taxon>Spiralia</taxon>
        <taxon>Lophotrochozoa</taxon>
        <taxon>Annelida</taxon>
        <taxon>Polychaeta</taxon>
        <taxon>Errantia</taxon>
        <taxon>Phyllodocida</taxon>
        <taxon>Nereididae</taxon>
        <taxon>Platynereis</taxon>
    </lineage>
</organism>
<dbReference type="PROSITE" id="PS50262">
    <property type="entry name" value="G_PROTEIN_RECEP_F1_2"/>
    <property type="match status" value="1"/>
</dbReference>
<protein>
    <submittedName>
        <fullName evidence="12">Orphan G-protein coupled receptor 59</fullName>
    </submittedName>
</protein>
<dbReference type="InterPro" id="IPR017452">
    <property type="entry name" value="GPCR_Rhodpsn_7TM"/>
</dbReference>
<keyword evidence="6 10" id="KW-0472">Membrane</keyword>
<dbReference type="SUPFAM" id="SSF81321">
    <property type="entry name" value="Family A G protein-coupled receptor-like"/>
    <property type="match status" value="1"/>
</dbReference>
<accession>A0A0K0PUK6</accession>
<dbReference type="Pfam" id="PF00001">
    <property type="entry name" value="7tm_1"/>
    <property type="match status" value="1"/>
</dbReference>
<evidence type="ECO:0000256" key="5">
    <source>
        <dbReference type="ARBA" id="ARBA00023040"/>
    </source>
</evidence>
<reference evidence="12" key="1">
    <citation type="journal article" date="2015" name="Cell Rep.">
        <title>Large-Scale Combinatorial Deorphanization of Platynereis Neuropeptide GPCRs.</title>
        <authorList>
            <person name="Bauknecht P.M."/>
            <person name="Jekely G."/>
        </authorList>
    </citation>
    <scope>NUCLEOTIDE SEQUENCE</scope>
</reference>
<evidence type="ECO:0000256" key="4">
    <source>
        <dbReference type="ARBA" id="ARBA00022989"/>
    </source>
</evidence>
<feature type="transmembrane region" description="Helical" evidence="10">
    <location>
        <begin position="91"/>
        <end position="111"/>
    </location>
</feature>
<keyword evidence="4 10" id="KW-1133">Transmembrane helix</keyword>
<dbReference type="PRINTS" id="PR01012">
    <property type="entry name" value="NRPEPTIDEYR"/>
</dbReference>
<keyword evidence="8 9" id="KW-0807">Transducer</keyword>
<comment type="similarity">
    <text evidence="2 9">Belongs to the G-protein coupled receptor 1 family.</text>
</comment>
<evidence type="ECO:0000256" key="3">
    <source>
        <dbReference type="ARBA" id="ARBA00022692"/>
    </source>
</evidence>
<dbReference type="PROSITE" id="PS00237">
    <property type="entry name" value="G_PROTEIN_RECEP_F1_1"/>
    <property type="match status" value="1"/>
</dbReference>
<evidence type="ECO:0000256" key="7">
    <source>
        <dbReference type="ARBA" id="ARBA00023170"/>
    </source>
</evidence>
<evidence type="ECO:0000256" key="10">
    <source>
        <dbReference type="SAM" id="Phobius"/>
    </source>
</evidence>
<evidence type="ECO:0000259" key="11">
    <source>
        <dbReference type="PROSITE" id="PS50262"/>
    </source>
</evidence>
<dbReference type="GO" id="GO:0005886">
    <property type="term" value="C:plasma membrane"/>
    <property type="evidence" value="ECO:0007669"/>
    <property type="project" value="TreeGrafter"/>
</dbReference>
<evidence type="ECO:0000256" key="1">
    <source>
        <dbReference type="ARBA" id="ARBA00004141"/>
    </source>
</evidence>